<dbReference type="InterPro" id="IPR000595">
    <property type="entry name" value="cNMP-bd_dom"/>
</dbReference>
<proteinExistence type="predicted"/>
<sequence>MTVLDDLRAQPLLADLPPERLEALAECVEVRELAEGELLYGGDVPLQHFVMLAEGRLYTQAQLGGEEQLDSGHEHVAPTYLGAIQLLSGGVQTGTARAIVASRVVLLATDAFFDLLRCEPAVARSIFSRFAPVFSKLEGLRAQRDKLVALGGLAAGLAHELNNP</sequence>
<dbReference type="CDD" id="cd00038">
    <property type="entry name" value="CAP_ED"/>
    <property type="match status" value="1"/>
</dbReference>
<evidence type="ECO:0000259" key="1">
    <source>
        <dbReference type="PROSITE" id="PS50042"/>
    </source>
</evidence>
<organism evidence="2">
    <name type="scientific">uncultured Solirubrobacteraceae bacterium</name>
    <dbReference type="NCBI Taxonomy" id="1162706"/>
    <lineage>
        <taxon>Bacteria</taxon>
        <taxon>Bacillati</taxon>
        <taxon>Actinomycetota</taxon>
        <taxon>Thermoleophilia</taxon>
        <taxon>Solirubrobacterales</taxon>
        <taxon>Solirubrobacteraceae</taxon>
        <taxon>environmental samples</taxon>
    </lineage>
</organism>
<evidence type="ECO:0000313" key="2">
    <source>
        <dbReference type="EMBL" id="CAA9494673.1"/>
    </source>
</evidence>
<accession>A0A6J4SBS4</accession>
<name>A0A6J4SBS4_9ACTN</name>
<feature type="non-terminal residue" evidence="2">
    <location>
        <position position="164"/>
    </location>
</feature>
<dbReference type="EMBL" id="CADCVO010000303">
    <property type="protein sequence ID" value="CAA9494673.1"/>
    <property type="molecule type" value="Genomic_DNA"/>
</dbReference>
<dbReference type="AlphaFoldDB" id="A0A6J4SBS4"/>
<dbReference type="SUPFAM" id="SSF51206">
    <property type="entry name" value="cAMP-binding domain-like"/>
    <property type="match status" value="1"/>
</dbReference>
<dbReference type="Gene3D" id="2.60.120.10">
    <property type="entry name" value="Jelly Rolls"/>
    <property type="match status" value="1"/>
</dbReference>
<protein>
    <recommendedName>
        <fullName evidence="1">Cyclic nucleotide-binding domain-containing protein</fullName>
    </recommendedName>
</protein>
<dbReference type="InterPro" id="IPR014710">
    <property type="entry name" value="RmlC-like_jellyroll"/>
</dbReference>
<gene>
    <name evidence="2" type="ORF">AVDCRST_MAG13-1932</name>
</gene>
<reference evidence="2" key="1">
    <citation type="submission" date="2020-02" db="EMBL/GenBank/DDBJ databases">
        <authorList>
            <person name="Meier V. D."/>
        </authorList>
    </citation>
    <scope>NUCLEOTIDE SEQUENCE</scope>
    <source>
        <strain evidence="2">AVDCRST_MAG13</strain>
    </source>
</reference>
<dbReference type="Gene3D" id="1.10.287.130">
    <property type="match status" value="1"/>
</dbReference>
<dbReference type="PROSITE" id="PS50042">
    <property type="entry name" value="CNMP_BINDING_3"/>
    <property type="match status" value="1"/>
</dbReference>
<feature type="domain" description="Cyclic nucleotide-binding" evidence="1">
    <location>
        <begin position="12"/>
        <end position="133"/>
    </location>
</feature>
<dbReference type="InterPro" id="IPR018490">
    <property type="entry name" value="cNMP-bd_dom_sf"/>
</dbReference>